<feature type="compositionally biased region" description="Basic residues" evidence="4">
    <location>
        <begin position="9"/>
        <end position="25"/>
    </location>
</feature>
<comment type="similarity">
    <text evidence="2">Belongs to the FRG1 family.</text>
</comment>
<evidence type="ECO:0000313" key="6">
    <source>
        <dbReference type="Proteomes" id="UP000279259"/>
    </source>
</evidence>
<dbReference type="EMBL" id="RSCD01000004">
    <property type="protein sequence ID" value="RSH93140.1"/>
    <property type="molecule type" value="Genomic_DNA"/>
</dbReference>
<keyword evidence="3" id="KW-0539">Nucleus</keyword>
<gene>
    <name evidence="5" type="ORF">EHS25_007493</name>
</gene>
<dbReference type="OrthoDB" id="5539371at2759"/>
<feature type="compositionally biased region" description="Basic and acidic residues" evidence="4">
    <location>
        <begin position="269"/>
        <end position="282"/>
    </location>
</feature>
<comment type="caution">
    <text evidence="5">The sequence shown here is derived from an EMBL/GenBank/DDBJ whole genome shotgun (WGS) entry which is preliminary data.</text>
</comment>
<evidence type="ECO:0008006" key="7">
    <source>
        <dbReference type="Google" id="ProtNLM"/>
    </source>
</evidence>
<evidence type="ECO:0000256" key="2">
    <source>
        <dbReference type="ARBA" id="ARBA00010878"/>
    </source>
</evidence>
<dbReference type="Gene3D" id="2.80.10.50">
    <property type="match status" value="1"/>
</dbReference>
<sequence>MSSSGVISKKLKFKGDKPKKKKRSHRETGDDGDELAAMAAGDPRGWVFPEDVMEVTGPSFVILPTEPPTCLAWNPQRQQVYAAPIDIPETPEGANELSTSEILVAVEPTDVNHVWVVSRLSGSEGVISLRSSSGTFLTASPSGVLSAGTPSRGPLESFVPIISTGGTFPSFALRTQSEKFLSAAPSTGASLSKDRIELRADADELGEHEMLRVKCQREFVFKAKVAKAEAMEGKGKSKLFSGGPAEGSLEDEMRRNRESQTWGSGRAVVSDRDRGDIKKARKEGRLAEAMLDRRAAMKSDRYAK</sequence>
<dbReference type="AlphaFoldDB" id="A0A427YQ08"/>
<comment type="subcellular location">
    <subcellularLocation>
        <location evidence="1">Nucleus</location>
        <location evidence="1">Nucleolus</location>
    </subcellularLocation>
</comment>
<reference evidence="5 6" key="1">
    <citation type="submission" date="2018-11" db="EMBL/GenBank/DDBJ databases">
        <title>Genome sequence of Saitozyma podzolica DSM 27192.</title>
        <authorList>
            <person name="Aliyu H."/>
            <person name="Gorte O."/>
            <person name="Ochsenreither K."/>
        </authorList>
    </citation>
    <scope>NUCLEOTIDE SEQUENCE [LARGE SCALE GENOMIC DNA]</scope>
    <source>
        <strain evidence="5 6">DSM 27192</strain>
    </source>
</reference>
<dbReference type="Proteomes" id="UP000279259">
    <property type="component" value="Unassembled WGS sequence"/>
</dbReference>
<dbReference type="CDD" id="cd23339">
    <property type="entry name" value="beta-trefoil_FSCN_fungal_FRG1-like"/>
    <property type="match status" value="1"/>
</dbReference>
<dbReference type="InterPro" id="IPR008999">
    <property type="entry name" value="Actin-crosslinking"/>
</dbReference>
<dbReference type="Pfam" id="PF06229">
    <property type="entry name" value="FRG1"/>
    <property type="match status" value="1"/>
</dbReference>
<evidence type="ECO:0000256" key="3">
    <source>
        <dbReference type="ARBA" id="ARBA00023242"/>
    </source>
</evidence>
<evidence type="ECO:0000256" key="4">
    <source>
        <dbReference type="SAM" id="MobiDB-lite"/>
    </source>
</evidence>
<evidence type="ECO:0000313" key="5">
    <source>
        <dbReference type="EMBL" id="RSH93140.1"/>
    </source>
</evidence>
<feature type="region of interest" description="Disordered" evidence="4">
    <location>
        <begin position="234"/>
        <end position="282"/>
    </location>
</feature>
<evidence type="ECO:0000256" key="1">
    <source>
        <dbReference type="ARBA" id="ARBA00004604"/>
    </source>
</evidence>
<keyword evidence="6" id="KW-1185">Reference proteome</keyword>
<dbReference type="GO" id="GO:0071013">
    <property type="term" value="C:catalytic step 2 spliceosome"/>
    <property type="evidence" value="ECO:0007669"/>
    <property type="project" value="TreeGrafter"/>
</dbReference>
<dbReference type="GO" id="GO:0005730">
    <property type="term" value="C:nucleolus"/>
    <property type="evidence" value="ECO:0007669"/>
    <property type="project" value="UniProtKB-SubCell"/>
</dbReference>
<dbReference type="GO" id="GO:0051015">
    <property type="term" value="F:actin filament binding"/>
    <property type="evidence" value="ECO:0007669"/>
    <property type="project" value="TreeGrafter"/>
</dbReference>
<dbReference type="InterPro" id="IPR010414">
    <property type="entry name" value="FRG1"/>
</dbReference>
<dbReference type="PANTHER" id="PTHR12928">
    <property type="entry name" value="FRG1 PROTEIN"/>
    <property type="match status" value="1"/>
</dbReference>
<dbReference type="SUPFAM" id="SSF50405">
    <property type="entry name" value="Actin-crosslinking proteins"/>
    <property type="match status" value="1"/>
</dbReference>
<protein>
    <recommendedName>
        <fullName evidence="7">Protein FRG1</fullName>
    </recommendedName>
</protein>
<dbReference type="PANTHER" id="PTHR12928:SF0">
    <property type="entry name" value="FSHD REGION GENE 1"/>
    <property type="match status" value="1"/>
</dbReference>
<dbReference type="STRING" id="1890683.A0A427YQ08"/>
<name>A0A427YQ08_9TREE</name>
<accession>A0A427YQ08</accession>
<proteinExistence type="inferred from homology"/>
<organism evidence="5 6">
    <name type="scientific">Saitozyma podzolica</name>
    <dbReference type="NCBI Taxonomy" id="1890683"/>
    <lineage>
        <taxon>Eukaryota</taxon>
        <taxon>Fungi</taxon>
        <taxon>Dikarya</taxon>
        <taxon>Basidiomycota</taxon>
        <taxon>Agaricomycotina</taxon>
        <taxon>Tremellomycetes</taxon>
        <taxon>Tremellales</taxon>
        <taxon>Trimorphomycetaceae</taxon>
        <taxon>Saitozyma</taxon>
    </lineage>
</organism>
<feature type="region of interest" description="Disordered" evidence="4">
    <location>
        <begin position="1"/>
        <end position="37"/>
    </location>
</feature>